<dbReference type="Proteomes" id="UP001141806">
    <property type="component" value="Unassembled WGS sequence"/>
</dbReference>
<keyword evidence="3" id="KW-1185">Reference proteome</keyword>
<sequence>MNVVIQSFASNLSDLKLASLSIANNVLIGSFGLLVFAVLRRSRSAPYRARERRVEENRGPYLSRDNGCLTEVLGRRDKGLAVQWLESHRRRRFAEDTKKKG</sequence>
<name>A0A9Q0R014_9MAGN</name>
<keyword evidence="1" id="KW-0812">Transmembrane</keyword>
<dbReference type="EMBL" id="JAMYWD010000002">
    <property type="protein sequence ID" value="KAJ4978027.1"/>
    <property type="molecule type" value="Genomic_DNA"/>
</dbReference>
<feature type="transmembrane region" description="Helical" evidence="1">
    <location>
        <begin position="20"/>
        <end position="39"/>
    </location>
</feature>
<evidence type="ECO:0000313" key="3">
    <source>
        <dbReference type="Proteomes" id="UP001141806"/>
    </source>
</evidence>
<organism evidence="2 3">
    <name type="scientific">Protea cynaroides</name>
    <dbReference type="NCBI Taxonomy" id="273540"/>
    <lineage>
        <taxon>Eukaryota</taxon>
        <taxon>Viridiplantae</taxon>
        <taxon>Streptophyta</taxon>
        <taxon>Embryophyta</taxon>
        <taxon>Tracheophyta</taxon>
        <taxon>Spermatophyta</taxon>
        <taxon>Magnoliopsida</taxon>
        <taxon>Proteales</taxon>
        <taxon>Proteaceae</taxon>
        <taxon>Protea</taxon>
    </lineage>
</organism>
<comment type="caution">
    <text evidence="2">The sequence shown here is derived from an EMBL/GenBank/DDBJ whole genome shotgun (WGS) entry which is preliminary data.</text>
</comment>
<keyword evidence="1" id="KW-0472">Membrane</keyword>
<protein>
    <submittedName>
        <fullName evidence="2">Uncharacterized protein</fullName>
    </submittedName>
</protein>
<evidence type="ECO:0000313" key="2">
    <source>
        <dbReference type="EMBL" id="KAJ4978027.1"/>
    </source>
</evidence>
<accession>A0A9Q0R014</accession>
<keyword evidence="1" id="KW-1133">Transmembrane helix</keyword>
<dbReference type="OrthoDB" id="783419at2759"/>
<dbReference type="AlphaFoldDB" id="A0A9Q0R014"/>
<proteinExistence type="predicted"/>
<gene>
    <name evidence="2" type="ORF">NE237_008807</name>
</gene>
<evidence type="ECO:0000256" key="1">
    <source>
        <dbReference type="SAM" id="Phobius"/>
    </source>
</evidence>
<reference evidence="2" key="1">
    <citation type="journal article" date="2023" name="Plant J.">
        <title>The genome of the king protea, Protea cynaroides.</title>
        <authorList>
            <person name="Chang J."/>
            <person name="Duong T.A."/>
            <person name="Schoeman C."/>
            <person name="Ma X."/>
            <person name="Roodt D."/>
            <person name="Barker N."/>
            <person name="Li Z."/>
            <person name="Van de Peer Y."/>
            <person name="Mizrachi E."/>
        </authorList>
    </citation>
    <scope>NUCLEOTIDE SEQUENCE</scope>
    <source>
        <tissue evidence="2">Young leaves</tissue>
    </source>
</reference>